<evidence type="ECO:0000256" key="2">
    <source>
        <dbReference type="ARBA" id="ARBA00008779"/>
    </source>
</evidence>
<sequence length="504" mass="56726">MIKHMLTFSLCGLLTATCGQIMAQKKASKPNIVFLFVDDLGYADVGFNGSIYYETPAMDKLARESLVLENSYTYPTCSPSRAALLTGQQSFRTGVYTVPVLEKGDNTENIFSRWTIDKSYPLYAEPLAAAGYKAIHLGKWHIVGPDPINELQKPYPFKEKLKQPNAGNFDWVALAKSKGVQQFYPEGRGFVKNVGGTFRGDPAFEFGGYESTTKGYRAPFSNPFISPKPNDEWLTDRLTNEAIEFMDENKDGPFFVNLHFYAVHRPTTARSKALVKHFLSKPGDSVLGQGVGKKREEMANYATMIASLDQNIQRIVDYLDKNGLRENTMLILSSDNGYNDGTSSNNLMRDAKGYIYEGGIRVPTIINWPDKITPRRSEAPVSLLDYFPTFLDVAGIKNYKGKLDGNSMTALFKEDSKIFTERPIFWQVSSQYKHGTCSAIRYKEYKLIQFLANGTIELYNLENDPKEEHNLASQELEVVHQLLTSLVNWREANHVPLPSNAVVK</sequence>
<dbReference type="Gene3D" id="3.40.720.10">
    <property type="entry name" value="Alkaline Phosphatase, subunit A"/>
    <property type="match status" value="1"/>
</dbReference>
<organism evidence="8 9">
    <name type="scientific">Sphingobacterium arenae</name>
    <dbReference type="NCBI Taxonomy" id="1280598"/>
    <lineage>
        <taxon>Bacteria</taxon>
        <taxon>Pseudomonadati</taxon>
        <taxon>Bacteroidota</taxon>
        <taxon>Sphingobacteriia</taxon>
        <taxon>Sphingobacteriales</taxon>
        <taxon>Sphingobacteriaceae</taxon>
        <taxon>Sphingobacterium</taxon>
    </lineage>
</organism>
<comment type="cofactor">
    <cofactor evidence="1">
        <name>Ca(2+)</name>
        <dbReference type="ChEBI" id="CHEBI:29108"/>
    </cofactor>
</comment>
<evidence type="ECO:0000259" key="7">
    <source>
        <dbReference type="Pfam" id="PF00884"/>
    </source>
</evidence>
<dbReference type="InterPro" id="IPR017850">
    <property type="entry name" value="Alkaline_phosphatase_core_sf"/>
</dbReference>
<dbReference type="PROSITE" id="PS00523">
    <property type="entry name" value="SULFATASE_1"/>
    <property type="match status" value="1"/>
</dbReference>
<keyword evidence="6" id="KW-0106">Calcium</keyword>
<evidence type="ECO:0000256" key="1">
    <source>
        <dbReference type="ARBA" id="ARBA00001913"/>
    </source>
</evidence>
<comment type="caution">
    <text evidence="8">The sequence shown here is derived from an EMBL/GenBank/DDBJ whole genome shotgun (WGS) entry which is preliminary data.</text>
</comment>
<feature type="domain" description="Sulfatase N-terminal" evidence="7">
    <location>
        <begin position="30"/>
        <end position="396"/>
    </location>
</feature>
<evidence type="ECO:0000256" key="4">
    <source>
        <dbReference type="ARBA" id="ARBA00022729"/>
    </source>
</evidence>
<dbReference type="PANTHER" id="PTHR42693:SF42">
    <property type="entry name" value="ARYLSULFATASE G"/>
    <property type="match status" value="1"/>
</dbReference>
<evidence type="ECO:0000256" key="5">
    <source>
        <dbReference type="ARBA" id="ARBA00022801"/>
    </source>
</evidence>
<evidence type="ECO:0000256" key="6">
    <source>
        <dbReference type="ARBA" id="ARBA00022837"/>
    </source>
</evidence>
<proteinExistence type="inferred from homology"/>
<keyword evidence="3" id="KW-0479">Metal-binding</keyword>
<dbReference type="InterPro" id="IPR000917">
    <property type="entry name" value="Sulfatase_N"/>
</dbReference>
<dbReference type="InterPro" id="IPR050738">
    <property type="entry name" value="Sulfatase"/>
</dbReference>
<dbReference type="RefSeq" id="WP_190307339.1">
    <property type="nucleotide sequence ID" value="NZ_JACNYK010000001.1"/>
</dbReference>
<keyword evidence="5" id="KW-0378">Hydrolase</keyword>
<dbReference type="Gene3D" id="3.30.1120.10">
    <property type="match status" value="1"/>
</dbReference>
<evidence type="ECO:0000256" key="3">
    <source>
        <dbReference type="ARBA" id="ARBA00022723"/>
    </source>
</evidence>
<keyword evidence="4" id="KW-0732">Signal</keyword>
<dbReference type="SUPFAM" id="SSF53649">
    <property type="entry name" value="Alkaline phosphatase-like"/>
    <property type="match status" value="1"/>
</dbReference>
<evidence type="ECO:0000313" key="8">
    <source>
        <dbReference type="EMBL" id="MBD1424164.1"/>
    </source>
</evidence>
<evidence type="ECO:0000313" key="9">
    <source>
        <dbReference type="Proteomes" id="UP000606494"/>
    </source>
</evidence>
<accession>A0ABR7XYN3</accession>
<dbReference type="CDD" id="cd16144">
    <property type="entry name" value="ARS_like"/>
    <property type="match status" value="1"/>
</dbReference>
<dbReference type="InterPro" id="IPR024607">
    <property type="entry name" value="Sulfatase_CS"/>
</dbReference>
<protein>
    <submittedName>
        <fullName evidence="8">Sulfatase</fullName>
    </submittedName>
</protein>
<dbReference type="Pfam" id="PF00884">
    <property type="entry name" value="Sulfatase"/>
    <property type="match status" value="1"/>
</dbReference>
<dbReference type="Proteomes" id="UP000606494">
    <property type="component" value="Unassembled WGS sequence"/>
</dbReference>
<dbReference type="EMBL" id="JACNYK010000001">
    <property type="protein sequence ID" value="MBD1424164.1"/>
    <property type="molecule type" value="Genomic_DNA"/>
</dbReference>
<dbReference type="PANTHER" id="PTHR42693">
    <property type="entry name" value="ARYLSULFATASE FAMILY MEMBER"/>
    <property type="match status" value="1"/>
</dbReference>
<gene>
    <name evidence="8" type="ORF">H8B17_01110</name>
</gene>
<keyword evidence="9" id="KW-1185">Reference proteome</keyword>
<comment type="similarity">
    <text evidence="2">Belongs to the sulfatase family.</text>
</comment>
<reference evidence="8 9" key="1">
    <citation type="submission" date="2020-08" db="EMBL/GenBank/DDBJ databases">
        <title>Sphingobacterium sp. DN00404 isolated from aquaculture water.</title>
        <authorList>
            <person name="Zhang M."/>
        </authorList>
    </citation>
    <scope>NUCLEOTIDE SEQUENCE [LARGE SCALE GENOMIC DNA]</scope>
    <source>
        <strain evidence="8 9">KCTC 32294</strain>
    </source>
</reference>
<name>A0ABR7XYN3_9SPHI</name>